<evidence type="ECO:0000313" key="2">
    <source>
        <dbReference type="EMBL" id="RJG19326.1"/>
    </source>
</evidence>
<keyword evidence="3" id="KW-1185">Reference proteome</keyword>
<feature type="signal peptide" evidence="1">
    <location>
        <begin position="1"/>
        <end position="20"/>
    </location>
</feature>
<name>A0A418Y1B6_9GAMM</name>
<keyword evidence="1" id="KW-0732">Signal</keyword>
<dbReference type="Proteomes" id="UP000283734">
    <property type="component" value="Unassembled WGS sequence"/>
</dbReference>
<sequence length="166" mass="17027">MRWKVIAGGLAILMVSTASAGNAVVVAPAGEFSASGELALKKGHIPVSCDTTFNGHVADGGGIRVTSVSFGGLNPLCKSIKALGLPWRGQVDSPYQLTVVDMQVKVRVPLLGGICGPGPVSLAWENEGAEATFDAVSLAPDCAMNGTMQTSPQVDIQAATPLVMQH</sequence>
<dbReference type="EMBL" id="QYYA01000001">
    <property type="protein sequence ID" value="RJG19326.1"/>
    <property type="molecule type" value="Genomic_DNA"/>
</dbReference>
<dbReference type="AlphaFoldDB" id="A0A418Y1B6"/>
<reference evidence="2 3" key="1">
    <citation type="submission" date="2018-09" db="EMBL/GenBank/DDBJ databases">
        <title>Alcanivorax profundi sp. nov., isolated from 1000 m-depth seawater of the Mariana Trench.</title>
        <authorList>
            <person name="Liu J."/>
        </authorList>
    </citation>
    <scope>NUCLEOTIDE SEQUENCE [LARGE SCALE GENOMIC DNA]</scope>
    <source>
        <strain evidence="2 3">MTEO17</strain>
    </source>
</reference>
<dbReference type="OrthoDB" id="7190904at2"/>
<organism evidence="2 3">
    <name type="scientific">Alcanivorax profundi</name>
    <dbReference type="NCBI Taxonomy" id="2338368"/>
    <lineage>
        <taxon>Bacteria</taxon>
        <taxon>Pseudomonadati</taxon>
        <taxon>Pseudomonadota</taxon>
        <taxon>Gammaproteobacteria</taxon>
        <taxon>Oceanospirillales</taxon>
        <taxon>Alcanivoracaceae</taxon>
        <taxon>Alcanivorax</taxon>
    </lineage>
</organism>
<accession>A0A418Y1B6</accession>
<comment type="caution">
    <text evidence="2">The sequence shown here is derived from an EMBL/GenBank/DDBJ whole genome shotgun (WGS) entry which is preliminary data.</text>
</comment>
<protein>
    <submittedName>
        <fullName evidence="2">Activator protein</fullName>
    </submittedName>
</protein>
<evidence type="ECO:0000313" key="3">
    <source>
        <dbReference type="Proteomes" id="UP000283734"/>
    </source>
</evidence>
<gene>
    <name evidence="2" type="ORF">D4A39_00175</name>
</gene>
<proteinExistence type="predicted"/>
<evidence type="ECO:0000256" key="1">
    <source>
        <dbReference type="SAM" id="SignalP"/>
    </source>
</evidence>
<dbReference type="RefSeq" id="WP_119917291.1">
    <property type="nucleotide sequence ID" value="NZ_QYYA01000001.1"/>
</dbReference>
<feature type="chain" id="PRO_5019180189" evidence="1">
    <location>
        <begin position="21"/>
        <end position="166"/>
    </location>
</feature>